<proteinExistence type="predicted"/>
<dbReference type="PANTHER" id="PTHR48079:SF6">
    <property type="entry name" value="NAD(P)-BINDING DOMAIN-CONTAINING PROTEIN-RELATED"/>
    <property type="match status" value="1"/>
</dbReference>
<dbReference type="KEGG" id="ssyi:EKG83_27875"/>
<dbReference type="AlphaFoldDB" id="A0A5Q0H398"/>
<dbReference type="Gene3D" id="3.40.50.720">
    <property type="entry name" value="NAD(P)-binding Rossmann-like Domain"/>
    <property type="match status" value="1"/>
</dbReference>
<dbReference type="SUPFAM" id="SSF51735">
    <property type="entry name" value="NAD(P)-binding Rossmann-fold domains"/>
    <property type="match status" value="1"/>
</dbReference>
<dbReference type="RefSeq" id="WP_033428908.1">
    <property type="nucleotide sequence ID" value="NZ_CP034550.1"/>
</dbReference>
<dbReference type="GO" id="GO:0004029">
    <property type="term" value="F:aldehyde dehydrogenase (NAD+) activity"/>
    <property type="evidence" value="ECO:0007669"/>
    <property type="project" value="TreeGrafter"/>
</dbReference>
<dbReference type="InterPro" id="IPR036291">
    <property type="entry name" value="NAD(P)-bd_dom_sf"/>
</dbReference>
<evidence type="ECO:0000259" key="1">
    <source>
        <dbReference type="Pfam" id="PF01370"/>
    </source>
</evidence>
<sequence length="293" mass="29784">MKVFITGASGYIGGVVAEHLLAAGHHVAALARSAGAAERVGALGAEVVRGGLADLDVLRGAAAGADAVVHAAVDYAEPAMRAVEEPALGALLGALDGGRGFVYASTALVYPDAVAGPPAEDDAVDEGSPQVFKLHGERQVLAAGDVTATVLRGGLVHGRGGSALVSAMIAVSRRLGVAPYVEPGENLWSPVHVDDLARLYVAALERPVGGVFNAASRALPRVRDLAEAIAELTGADRGPLGADAAARAFGPLAGVLGRNITLDPTRAEEAFGWRTREVGVLEDVVRGSYRDLG</sequence>
<feature type="domain" description="NAD-dependent epimerase/dehydratase" evidence="1">
    <location>
        <begin position="3"/>
        <end position="214"/>
    </location>
</feature>
<accession>A0A5Q0H398</accession>
<organism evidence="2 3">
    <name type="scientific">Saccharothrix syringae</name>
    <name type="common">Nocardiopsis syringae</name>
    <dbReference type="NCBI Taxonomy" id="103733"/>
    <lineage>
        <taxon>Bacteria</taxon>
        <taxon>Bacillati</taxon>
        <taxon>Actinomycetota</taxon>
        <taxon>Actinomycetes</taxon>
        <taxon>Pseudonocardiales</taxon>
        <taxon>Pseudonocardiaceae</taxon>
        <taxon>Saccharothrix</taxon>
    </lineage>
</organism>
<dbReference type="EMBL" id="CP034550">
    <property type="protein sequence ID" value="QFZ20708.1"/>
    <property type="molecule type" value="Genomic_DNA"/>
</dbReference>
<keyword evidence="3" id="KW-1185">Reference proteome</keyword>
<evidence type="ECO:0000313" key="2">
    <source>
        <dbReference type="EMBL" id="QFZ20708.1"/>
    </source>
</evidence>
<evidence type="ECO:0000313" key="3">
    <source>
        <dbReference type="Proteomes" id="UP000325787"/>
    </source>
</evidence>
<dbReference type="PANTHER" id="PTHR48079">
    <property type="entry name" value="PROTEIN YEEZ"/>
    <property type="match status" value="1"/>
</dbReference>
<dbReference type="Pfam" id="PF01370">
    <property type="entry name" value="Epimerase"/>
    <property type="match status" value="1"/>
</dbReference>
<dbReference type="Proteomes" id="UP000325787">
    <property type="component" value="Chromosome"/>
</dbReference>
<protein>
    <submittedName>
        <fullName evidence="2">NAD-dependent epimerase/dehydratase family protein</fullName>
    </submittedName>
</protein>
<dbReference type="InterPro" id="IPR001509">
    <property type="entry name" value="Epimerase_deHydtase"/>
</dbReference>
<dbReference type="InterPro" id="IPR051783">
    <property type="entry name" value="NAD(P)-dependent_oxidoreduct"/>
</dbReference>
<dbReference type="OrthoDB" id="9787292at2"/>
<reference evidence="3" key="1">
    <citation type="journal article" date="2021" name="Curr. Microbiol.">
        <title>Complete genome of nocamycin-producing strain Saccharothrix syringae NRRL B-16468 reveals the biosynthetic potential for secondary metabolites.</title>
        <authorList>
            <person name="Mo X."/>
            <person name="Yang S."/>
        </authorList>
    </citation>
    <scope>NUCLEOTIDE SEQUENCE [LARGE SCALE GENOMIC DNA]</scope>
    <source>
        <strain evidence="3">ATCC 51364 / DSM 43886 / JCM 6844 / KCTC 9398 / NBRC 14523 / NRRL B-16468 / INA 2240</strain>
    </source>
</reference>
<dbReference type="GO" id="GO:0005737">
    <property type="term" value="C:cytoplasm"/>
    <property type="evidence" value="ECO:0007669"/>
    <property type="project" value="TreeGrafter"/>
</dbReference>
<gene>
    <name evidence="2" type="ORF">EKG83_27875</name>
</gene>
<name>A0A5Q0H398_SACSY</name>